<name>A0A3M2SJB3_9HYPO</name>
<protein>
    <submittedName>
        <fullName evidence="1">Uncharacterized protein</fullName>
    </submittedName>
</protein>
<organism evidence="1 2">
    <name type="scientific">Fusarium kuroshium</name>
    <dbReference type="NCBI Taxonomy" id="2010991"/>
    <lineage>
        <taxon>Eukaryota</taxon>
        <taxon>Fungi</taxon>
        <taxon>Dikarya</taxon>
        <taxon>Ascomycota</taxon>
        <taxon>Pezizomycotina</taxon>
        <taxon>Sordariomycetes</taxon>
        <taxon>Hypocreomycetidae</taxon>
        <taxon>Hypocreales</taxon>
        <taxon>Nectriaceae</taxon>
        <taxon>Fusarium</taxon>
        <taxon>Fusarium solani species complex</taxon>
    </lineage>
</organism>
<gene>
    <name evidence="1" type="ORF">CDV36_003103</name>
</gene>
<evidence type="ECO:0000313" key="1">
    <source>
        <dbReference type="EMBL" id="RMJ17222.1"/>
    </source>
</evidence>
<dbReference type="Proteomes" id="UP000277212">
    <property type="component" value="Unassembled WGS sequence"/>
</dbReference>
<reference evidence="1 2" key="1">
    <citation type="submission" date="2017-06" db="EMBL/GenBank/DDBJ databases">
        <title>Comparative genomic analysis of Ambrosia Fusariam Clade fungi.</title>
        <authorList>
            <person name="Stajich J.E."/>
            <person name="Carrillo J."/>
            <person name="Kijimoto T."/>
            <person name="Eskalen A."/>
            <person name="O'Donnell K."/>
            <person name="Kasson M."/>
        </authorList>
    </citation>
    <scope>NUCLEOTIDE SEQUENCE [LARGE SCALE GENOMIC DNA]</scope>
    <source>
        <strain evidence="1">UCR3666</strain>
    </source>
</reference>
<dbReference type="EMBL" id="NKUJ01000036">
    <property type="protein sequence ID" value="RMJ17222.1"/>
    <property type="molecule type" value="Genomic_DNA"/>
</dbReference>
<evidence type="ECO:0000313" key="2">
    <source>
        <dbReference type="Proteomes" id="UP000277212"/>
    </source>
</evidence>
<comment type="caution">
    <text evidence="1">The sequence shown here is derived from an EMBL/GenBank/DDBJ whole genome shotgun (WGS) entry which is preliminary data.</text>
</comment>
<sequence>MPTSPSPRSNYSPPPSHLLNFSFFLLHVDNTSENHFYSIRPSLGSLKEPQIPPWLMSAYPRHPRVNTLGPLALSAKMAVVALERLLYREVFLMISTPVAVLPLGARLGWVLMDV</sequence>
<dbReference type="AlphaFoldDB" id="A0A3M2SJB3"/>
<dbReference type="OrthoDB" id="10473250at2759"/>
<proteinExistence type="predicted"/>
<keyword evidence="2" id="KW-1185">Reference proteome</keyword>
<accession>A0A3M2SJB3</accession>